<organism evidence="1 2">
    <name type="scientific">Phaeocystidibacter luteus</name>
    <dbReference type="NCBI Taxonomy" id="911197"/>
    <lineage>
        <taxon>Bacteria</taxon>
        <taxon>Pseudomonadati</taxon>
        <taxon>Bacteroidota</taxon>
        <taxon>Flavobacteriia</taxon>
        <taxon>Flavobacteriales</taxon>
        <taxon>Phaeocystidibacteraceae</taxon>
        <taxon>Phaeocystidibacter</taxon>
    </lineage>
</organism>
<reference evidence="1 2" key="1">
    <citation type="submission" date="2019-09" db="EMBL/GenBank/DDBJ databases">
        <title>Genomes of family Cryomorphaceae.</title>
        <authorList>
            <person name="Bowman J.P."/>
        </authorList>
    </citation>
    <scope>NUCLEOTIDE SEQUENCE [LARGE SCALE GENOMIC DNA]</scope>
    <source>
        <strain evidence="1 2">LMG 25704</strain>
    </source>
</reference>
<dbReference type="Proteomes" id="UP000468650">
    <property type="component" value="Unassembled WGS sequence"/>
</dbReference>
<gene>
    <name evidence="1" type="ORF">F8C67_02515</name>
</gene>
<evidence type="ECO:0008006" key="3">
    <source>
        <dbReference type="Google" id="ProtNLM"/>
    </source>
</evidence>
<evidence type="ECO:0000313" key="2">
    <source>
        <dbReference type="Proteomes" id="UP000468650"/>
    </source>
</evidence>
<proteinExistence type="predicted"/>
<dbReference type="AlphaFoldDB" id="A0A6N6RLZ0"/>
<accession>A0A6N6RLZ0</accession>
<evidence type="ECO:0000313" key="1">
    <source>
        <dbReference type="EMBL" id="KAB2814634.1"/>
    </source>
</evidence>
<protein>
    <recommendedName>
        <fullName evidence="3">DUF2490 domain-containing protein</fullName>
    </recommendedName>
</protein>
<name>A0A6N6RLZ0_9FLAO</name>
<dbReference type="EMBL" id="WBVO01000001">
    <property type="protein sequence ID" value="KAB2814634.1"/>
    <property type="molecule type" value="Genomic_DNA"/>
</dbReference>
<comment type="caution">
    <text evidence="1">The sequence shown here is derived from an EMBL/GenBank/DDBJ whole genome shotgun (WGS) entry which is preliminary data.</text>
</comment>
<dbReference type="OrthoDB" id="975426at2"/>
<sequence>MKFWRTFLLVVLLLSTWTVRGQINYDSWADVQLHWGDDEVQQVAEMSIRHRWKYIDFTQQLFRYSYQHTISDTYRRDRGGAIVPASVNYQLEFDLVELRYFDGWRFRVANASNMDIHLYLRNEVRGFFEWESGEYDGFSIADRIRVRPELGYTIWRSRSGERVLGASFDVEFLGTLVYHPQLLWEYDLVNRYRAGLNFRISPKWQLEATYTLEQSLDGGADRSMGRMAVSYFL</sequence>
<keyword evidence="2" id="KW-1185">Reference proteome</keyword>
<dbReference type="RefSeq" id="WP_151666213.1">
    <property type="nucleotide sequence ID" value="NZ_WBVO01000001.1"/>
</dbReference>